<accession>A0A6N2VM46</accession>
<keyword evidence="3 7" id="KW-1134">Transmembrane beta strand</keyword>
<dbReference type="InterPro" id="IPR012910">
    <property type="entry name" value="Plug_dom"/>
</dbReference>
<dbReference type="PROSITE" id="PS52016">
    <property type="entry name" value="TONB_DEPENDENT_REC_3"/>
    <property type="match status" value="1"/>
</dbReference>
<evidence type="ECO:0000259" key="9">
    <source>
        <dbReference type="Pfam" id="PF07715"/>
    </source>
</evidence>
<evidence type="ECO:0000313" key="10">
    <source>
        <dbReference type="EMBL" id="VYT31060.1"/>
    </source>
</evidence>
<gene>
    <name evidence="10" type="ORF">BILFYP9_02707</name>
</gene>
<evidence type="ECO:0000256" key="4">
    <source>
        <dbReference type="ARBA" id="ARBA00022692"/>
    </source>
</evidence>
<evidence type="ECO:0000256" key="7">
    <source>
        <dbReference type="PROSITE-ProRule" id="PRU01360"/>
    </source>
</evidence>
<dbReference type="Gene3D" id="2.40.170.20">
    <property type="entry name" value="TonB-dependent receptor, beta-barrel domain"/>
    <property type="match status" value="1"/>
</dbReference>
<dbReference type="Gene3D" id="2.170.130.10">
    <property type="entry name" value="TonB-dependent receptor, plug domain"/>
    <property type="match status" value="1"/>
</dbReference>
<evidence type="ECO:0000256" key="3">
    <source>
        <dbReference type="ARBA" id="ARBA00022452"/>
    </source>
</evidence>
<evidence type="ECO:0000256" key="8">
    <source>
        <dbReference type="SAM" id="SignalP"/>
    </source>
</evidence>
<comment type="similarity">
    <text evidence="7">Belongs to the TonB-dependent receptor family.</text>
</comment>
<dbReference type="InterPro" id="IPR008969">
    <property type="entry name" value="CarboxyPept-like_regulatory"/>
</dbReference>
<dbReference type="RefSeq" id="WP_349835168.1">
    <property type="nucleotide sequence ID" value="NZ_BAABZC010000001.1"/>
</dbReference>
<evidence type="ECO:0000256" key="1">
    <source>
        <dbReference type="ARBA" id="ARBA00004571"/>
    </source>
</evidence>
<keyword evidence="5 7" id="KW-0472">Membrane</keyword>
<dbReference type="EMBL" id="CACRSU010000029">
    <property type="protein sequence ID" value="VYT31060.1"/>
    <property type="molecule type" value="Genomic_DNA"/>
</dbReference>
<dbReference type="Pfam" id="PF07715">
    <property type="entry name" value="Plug"/>
    <property type="match status" value="1"/>
</dbReference>
<dbReference type="Pfam" id="PF13715">
    <property type="entry name" value="CarbopepD_reg_2"/>
    <property type="match status" value="1"/>
</dbReference>
<dbReference type="AlphaFoldDB" id="A0A6N2VM46"/>
<dbReference type="InterPro" id="IPR037066">
    <property type="entry name" value="Plug_dom_sf"/>
</dbReference>
<dbReference type="SUPFAM" id="SSF49464">
    <property type="entry name" value="Carboxypeptidase regulatory domain-like"/>
    <property type="match status" value="1"/>
</dbReference>
<comment type="subcellular location">
    <subcellularLocation>
        <location evidence="1 7">Cell outer membrane</location>
        <topology evidence="1 7">Multi-pass membrane protein</topology>
    </subcellularLocation>
</comment>
<evidence type="ECO:0000256" key="5">
    <source>
        <dbReference type="ARBA" id="ARBA00023136"/>
    </source>
</evidence>
<feature type="chain" id="PRO_5027106635" evidence="8">
    <location>
        <begin position="31"/>
        <end position="988"/>
    </location>
</feature>
<sequence length="988" mass="111149">MKRHSQMLCLLRRLWVTCMMLCITIFCVHAQHVVTGTVKDVAGEPVIGANILVKGTTNNGTITDIDGNFSLEAPTRGVLEVSFIGYVKQEVSIGGNKHINIILVEDATTLDDVVVIGYGTTKKSDLTASVASVKGDVIAASASTSITDALQGKVPGMDIQASRYEGDDRGIRIRGSRSLNASNTPLIIVDGVPASLDVVNMNEVASIEILKDASSAAIYGSRGANGVIIITTKRGKTGKTTVSYDAFYGISKPHFMDMMQGEKFVQMRRDSYKIANDLWGQEVSDEKIFSNEELQMIRNGEYYDWQDLVFRDGSTQKHNLSVSSGNEKTKFSLSFAYEKDKGYNQNSEAKKFYFTSTVDHKLTSWLDLGATMRLRKRNSSGFATYGQALFYGTPLSKPYDESGDLIMYPNPQESSVNILADYVDGQYANDTENTSVNMVFSANVHPLRNLSLHSNFGYTYSDTKKGFFYGSESFQANGGLNRSGKSGQNSYMMTWNNTLTYDNTFNEHYIMLDAITEIQNYQYDDMSAEGKNLDVEQLLYHNLGTNTENQKIGSSYSNWALASFMGRVRYDYQGKYLANISVRSDGSSRLAKGNQWATFFSGGLAWRISEEPFMKDIRWISNLKLRYAYGTVGNQAIDPYSTLAGLGSYGYQFGEGGKGIYAYRPDKLVNKKLSWEITHTNNIGLDFGLFNNRLSGYIEFYDTRTKDLLMQRSIPLTTGFSRIWQNIGKTQNRGIEFSLSGILVDTKDIQWDMNLNMSVNENKIISLTNDQDDISNKWFIGKPINVIYDYEKIGIWQTSEAAEAAKYGCKPGDVKIRDLKSDGQITADDKKILGSTDPKYIVSLGSSFKWKNLDFSFNISSRWDYVFYDDAYGWHVILTGTRWVPDVNYWTPDNPSNDYPRADATWADHRELCGYMKGDYIKMQDMTLGYDFHSLLKRYIPVSKARFYVQLRNAFYLYRAAKEDVIPESPSIELTVPKSINFGVNLTF</sequence>
<proteinExistence type="inferred from homology"/>
<reference evidence="10" key="1">
    <citation type="submission" date="2019-11" db="EMBL/GenBank/DDBJ databases">
        <authorList>
            <person name="Feng L."/>
        </authorList>
    </citation>
    <scope>NUCLEOTIDE SEQUENCE</scope>
    <source>
        <strain evidence="10">BintestinalisLFYP9</strain>
    </source>
</reference>
<evidence type="ECO:0000256" key="2">
    <source>
        <dbReference type="ARBA" id="ARBA00022448"/>
    </source>
</evidence>
<dbReference type="InterPro" id="IPR039426">
    <property type="entry name" value="TonB-dep_rcpt-like"/>
</dbReference>
<dbReference type="Gene3D" id="2.60.40.1120">
    <property type="entry name" value="Carboxypeptidase-like, regulatory domain"/>
    <property type="match status" value="1"/>
</dbReference>
<dbReference type="GO" id="GO:0009279">
    <property type="term" value="C:cell outer membrane"/>
    <property type="evidence" value="ECO:0007669"/>
    <property type="project" value="UniProtKB-SubCell"/>
</dbReference>
<dbReference type="FunFam" id="2.60.40.1120:FF:000003">
    <property type="entry name" value="Outer membrane protein Omp121"/>
    <property type="match status" value="1"/>
</dbReference>
<dbReference type="NCBIfam" id="TIGR04056">
    <property type="entry name" value="OMP_RagA_SusC"/>
    <property type="match status" value="1"/>
</dbReference>
<protein>
    <submittedName>
        <fullName evidence="10">TonB-dependent Receptor Plug Domain protein</fullName>
    </submittedName>
</protein>
<feature type="domain" description="TonB-dependent receptor plug" evidence="9">
    <location>
        <begin position="123"/>
        <end position="227"/>
    </location>
</feature>
<dbReference type="InterPro" id="IPR023997">
    <property type="entry name" value="TonB-dep_OMP_SusC/RagA_CS"/>
</dbReference>
<feature type="signal peptide" evidence="8">
    <location>
        <begin position="1"/>
        <end position="30"/>
    </location>
</feature>
<dbReference type="NCBIfam" id="TIGR04057">
    <property type="entry name" value="SusC_RagA_signa"/>
    <property type="match status" value="1"/>
</dbReference>
<name>A0A6N2VM46_9BACE</name>
<keyword evidence="6 7" id="KW-0998">Cell outer membrane</keyword>
<evidence type="ECO:0000256" key="6">
    <source>
        <dbReference type="ARBA" id="ARBA00023237"/>
    </source>
</evidence>
<keyword evidence="10" id="KW-0675">Receptor</keyword>
<dbReference type="InterPro" id="IPR023996">
    <property type="entry name" value="TonB-dep_OMP_SusC/RagA"/>
</dbReference>
<keyword evidence="4 7" id="KW-0812">Transmembrane</keyword>
<keyword evidence="2 7" id="KW-0813">Transport</keyword>
<organism evidence="10">
    <name type="scientific">Bacteroides intestinalis</name>
    <dbReference type="NCBI Taxonomy" id="329854"/>
    <lineage>
        <taxon>Bacteria</taxon>
        <taxon>Pseudomonadati</taxon>
        <taxon>Bacteroidota</taxon>
        <taxon>Bacteroidia</taxon>
        <taxon>Bacteroidales</taxon>
        <taxon>Bacteroidaceae</taxon>
        <taxon>Bacteroides</taxon>
    </lineage>
</organism>
<dbReference type="SUPFAM" id="SSF56935">
    <property type="entry name" value="Porins"/>
    <property type="match status" value="1"/>
</dbReference>
<keyword evidence="8" id="KW-0732">Signal</keyword>
<dbReference type="InterPro" id="IPR036942">
    <property type="entry name" value="Beta-barrel_TonB_sf"/>
</dbReference>